<evidence type="ECO:0000313" key="1">
    <source>
        <dbReference type="EMBL" id="HGF33452.1"/>
    </source>
</evidence>
<organism evidence="1">
    <name type="scientific">Desulfobacca acetoxidans</name>
    <dbReference type="NCBI Taxonomy" id="60893"/>
    <lineage>
        <taxon>Bacteria</taxon>
        <taxon>Pseudomonadati</taxon>
        <taxon>Thermodesulfobacteriota</taxon>
        <taxon>Desulfobaccia</taxon>
        <taxon>Desulfobaccales</taxon>
        <taxon>Desulfobaccaceae</taxon>
        <taxon>Desulfobacca</taxon>
    </lineage>
</organism>
<gene>
    <name evidence="1" type="ORF">ENW96_03555</name>
</gene>
<dbReference type="AlphaFoldDB" id="A0A7C3ZAF1"/>
<sequence length="79" mass="9391">MLKVRFKTPGPGYRPVKWPPPGPYWRSGYDFGGKVVVIAYAEYLYQIYEYWPDAQELDVLEVGTEIAFSDRFPRPDWWK</sequence>
<proteinExistence type="predicted"/>
<comment type="caution">
    <text evidence="1">The sequence shown here is derived from an EMBL/GenBank/DDBJ whole genome shotgun (WGS) entry which is preliminary data.</text>
</comment>
<reference evidence="1" key="1">
    <citation type="journal article" date="2020" name="mSystems">
        <title>Genome- and Community-Level Interaction Insights into Carbon Utilization and Element Cycling Functions of Hydrothermarchaeota in Hydrothermal Sediment.</title>
        <authorList>
            <person name="Zhou Z."/>
            <person name="Liu Y."/>
            <person name="Xu W."/>
            <person name="Pan J."/>
            <person name="Luo Z.H."/>
            <person name="Li M."/>
        </authorList>
    </citation>
    <scope>NUCLEOTIDE SEQUENCE [LARGE SCALE GENOMIC DNA]</scope>
    <source>
        <strain evidence="1">SpSt-897</strain>
    </source>
</reference>
<dbReference type="EMBL" id="DTMF01000094">
    <property type="protein sequence ID" value="HGF33452.1"/>
    <property type="molecule type" value="Genomic_DNA"/>
</dbReference>
<accession>A0A7C3ZAF1</accession>
<name>A0A7C3ZAF1_9BACT</name>
<protein>
    <submittedName>
        <fullName evidence="1">Uncharacterized protein</fullName>
    </submittedName>
</protein>